<evidence type="ECO:0000313" key="1">
    <source>
        <dbReference type="EMBL" id="KKK51122.1"/>
    </source>
</evidence>
<sequence length="53" mass="6149">MSLRITKSEDCLIFYGLTPEVTKLKLVYSSLDAFMKNKQSKDLSDRFNLIAFE</sequence>
<proteinExistence type="predicted"/>
<gene>
    <name evidence="1" type="ORF">LCGC14_3118150</name>
</gene>
<dbReference type="EMBL" id="LAZR01067670">
    <property type="protein sequence ID" value="KKK51122.1"/>
    <property type="molecule type" value="Genomic_DNA"/>
</dbReference>
<reference evidence="1" key="1">
    <citation type="journal article" date="2015" name="Nature">
        <title>Complex archaea that bridge the gap between prokaryotes and eukaryotes.</title>
        <authorList>
            <person name="Spang A."/>
            <person name="Saw J.H."/>
            <person name="Jorgensen S.L."/>
            <person name="Zaremba-Niedzwiedzka K."/>
            <person name="Martijn J."/>
            <person name="Lind A.E."/>
            <person name="van Eijk R."/>
            <person name="Schleper C."/>
            <person name="Guy L."/>
            <person name="Ettema T.J."/>
        </authorList>
    </citation>
    <scope>NUCLEOTIDE SEQUENCE</scope>
</reference>
<name>A0A0F8W315_9ZZZZ</name>
<comment type="caution">
    <text evidence="1">The sequence shown here is derived from an EMBL/GenBank/DDBJ whole genome shotgun (WGS) entry which is preliminary data.</text>
</comment>
<accession>A0A0F8W315</accession>
<protein>
    <submittedName>
        <fullName evidence="1">Uncharacterized protein</fullName>
    </submittedName>
</protein>
<organism evidence="1">
    <name type="scientific">marine sediment metagenome</name>
    <dbReference type="NCBI Taxonomy" id="412755"/>
    <lineage>
        <taxon>unclassified sequences</taxon>
        <taxon>metagenomes</taxon>
        <taxon>ecological metagenomes</taxon>
    </lineage>
</organism>
<dbReference type="AlphaFoldDB" id="A0A0F8W315"/>